<dbReference type="InterPro" id="IPR020616">
    <property type="entry name" value="Thiolase_N"/>
</dbReference>
<evidence type="ECO:0000256" key="3">
    <source>
        <dbReference type="ARBA" id="ARBA00023315"/>
    </source>
</evidence>
<dbReference type="PIRSF" id="PIRSF000429">
    <property type="entry name" value="Ac-CoA_Ac_transf"/>
    <property type="match status" value="1"/>
</dbReference>
<name>A0ABX8S783_9ACTN</name>
<organism evidence="8 9">
    <name type="scientific">Skermania pinensis</name>
    <dbReference type="NCBI Taxonomy" id="39122"/>
    <lineage>
        <taxon>Bacteria</taxon>
        <taxon>Bacillati</taxon>
        <taxon>Actinomycetota</taxon>
        <taxon>Actinomycetes</taxon>
        <taxon>Mycobacteriales</taxon>
        <taxon>Gordoniaceae</taxon>
        <taxon>Skermania</taxon>
    </lineage>
</organism>
<evidence type="ECO:0000259" key="6">
    <source>
        <dbReference type="Pfam" id="PF00108"/>
    </source>
</evidence>
<sequence>MRRAAIVAPCRTPGGAEGGLLGQATPERLLSAVLDAVVDRSGIDAGLIEDMALAQPSQPLAAGVIDGVPATVAGLDSGRRRASGLQALITAAMTVQTGAADVVLAGGVEGGAAGPDPIDEGAVRDAEELAQRYAIRRTAADAFAAQSHRKAADAWQRGSFGDEVVPIDLPYQRDSYLIARDEGVRLDASAERLAELRPFVANGVVTTGNMSNRNVGASACLVVAEEMLDELGLIPMAYFAGWAAAGRDGPDAGSGAAPAVAKLLNKIGITLDDLDLVEINEGFAVEVLALLAEWDWDNAGRLNVNGSAISLGDPGGAAGLRIMTTMVHQLYRSGGSLGLEAISMGPDHGIAALFESAGSFRPDPRLVETAPMPRPVIPNSPAPSRRLGPARFRTTSGSRYGLTGRHRR</sequence>
<comment type="similarity">
    <text evidence="1 4">Belongs to the thiolase-like superfamily. Thiolase family.</text>
</comment>
<evidence type="ECO:0000313" key="8">
    <source>
        <dbReference type="EMBL" id="QXQ13704.1"/>
    </source>
</evidence>
<evidence type="ECO:0000256" key="1">
    <source>
        <dbReference type="ARBA" id="ARBA00010982"/>
    </source>
</evidence>
<feature type="domain" description="Thiolase N-terminal" evidence="6">
    <location>
        <begin position="5"/>
        <end position="109"/>
    </location>
</feature>
<feature type="region of interest" description="Disordered" evidence="5">
    <location>
        <begin position="370"/>
        <end position="408"/>
    </location>
</feature>
<evidence type="ECO:0000259" key="7">
    <source>
        <dbReference type="Pfam" id="PF02803"/>
    </source>
</evidence>
<evidence type="ECO:0000313" key="9">
    <source>
        <dbReference type="Proteomes" id="UP000887023"/>
    </source>
</evidence>
<feature type="domain" description="Thiolase C-terminal" evidence="7">
    <location>
        <begin position="235"/>
        <end position="355"/>
    </location>
</feature>
<dbReference type="SUPFAM" id="SSF53901">
    <property type="entry name" value="Thiolase-like"/>
    <property type="match status" value="2"/>
</dbReference>
<keyword evidence="3 4" id="KW-0012">Acyltransferase</keyword>
<protein>
    <submittedName>
        <fullName evidence="8">Acetyl-CoA acetyltransferase</fullName>
    </submittedName>
</protein>
<dbReference type="Pfam" id="PF02803">
    <property type="entry name" value="Thiolase_C"/>
    <property type="match status" value="1"/>
</dbReference>
<dbReference type="InterPro" id="IPR020617">
    <property type="entry name" value="Thiolase_C"/>
</dbReference>
<feature type="domain" description="Thiolase N-terminal" evidence="6">
    <location>
        <begin position="126"/>
        <end position="226"/>
    </location>
</feature>
<keyword evidence="2 4" id="KW-0808">Transferase</keyword>
<evidence type="ECO:0000256" key="4">
    <source>
        <dbReference type="RuleBase" id="RU003557"/>
    </source>
</evidence>
<dbReference type="InterPro" id="IPR002155">
    <property type="entry name" value="Thiolase"/>
</dbReference>
<dbReference type="Proteomes" id="UP000887023">
    <property type="component" value="Chromosome"/>
</dbReference>
<dbReference type="InterPro" id="IPR050215">
    <property type="entry name" value="Thiolase-like_sf_Thiolase"/>
</dbReference>
<dbReference type="PANTHER" id="PTHR43853">
    <property type="entry name" value="3-KETOACYL-COA THIOLASE, PEROXISOMAL"/>
    <property type="match status" value="1"/>
</dbReference>
<evidence type="ECO:0000256" key="5">
    <source>
        <dbReference type="SAM" id="MobiDB-lite"/>
    </source>
</evidence>
<proteinExistence type="inferred from homology"/>
<dbReference type="InterPro" id="IPR016039">
    <property type="entry name" value="Thiolase-like"/>
</dbReference>
<evidence type="ECO:0000256" key="2">
    <source>
        <dbReference type="ARBA" id="ARBA00022679"/>
    </source>
</evidence>
<dbReference type="PANTHER" id="PTHR43853:SF2">
    <property type="entry name" value="3-OXOADIPYL-COA_3-OXO-5,6-DEHYDROSUBERYL-COA THIOLASE"/>
    <property type="match status" value="1"/>
</dbReference>
<gene>
    <name evidence="8" type="ORF">KV203_18225</name>
</gene>
<feature type="compositionally biased region" description="Pro residues" evidence="5">
    <location>
        <begin position="372"/>
        <end position="381"/>
    </location>
</feature>
<dbReference type="RefSeq" id="WP_083529994.1">
    <property type="nucleotide sequence ID" value="NZ_CBCRUZ010000005.1"/>
</dbReference>
<accession>A0ABX8S783</accession>
<keyword evidence="9" id="KW-1185">Reference proteome</keyword>
<dbReference type="Pfam" id="PF00108">
    <property type="entry name" value="Thiolase_N"/>
    <property type="match status" value="2"/>
</dbReference>
<dbReference type="Gene3D" id="3.40.47.10">
    <property type="match status" value="2"/>
</dbReference>
<dbReference type="CDD" id="cd00751">
    <property type="entry name" value="thiolase"/>
    <property type="match status" value="1"/>
</dbReference>
<dbReference type="EMBL" id="CP079105">
    <property type="protein sequence ID" value="QXQ13704.1"/>
    <property type="molecule type" value="Genomic_DNA"/>
</dbReference>
<reference evidence="8" key="1">
    <citation type="submission" date="2021-07" db="EMBL/GenBank/DDBJ databases">
        <title>Candidatus Kaistella beijingensis sp. nov. isolated from a municipal wastewater treatment plant is involved in sludge foaming.</title>
        <authorList>
            <person name="Song Y."/>
            <person name="Liu S.-J."/>
        </authorList>
    </citation>
    <scope>NUCLEOTIDE SEQUENCE</scope>
    <source>
        <strain evidence="8">DSM 43998</strain>
    </source>
</reference>